<evidence type="ECO:0000313" key="4">
    <source>
        <dbReference type="Proteomes" id="UP000288216"/>
    </source>
</evidence>
<evidence type="ECO:0000256" key="1">
    <source>
        <dbReference type="ARBA" id="ARBA00023157"/>
    </source>
</evidence>
<dbReference type="GO" id="GO:0004674">
    <property type="term" value="F:protein serine/threonine kinase activity"/>
    <property type="evidence" value="ECO:0007669"/>
    <property type="project" value="UniProtKB-KW"/>
</dbReference>
<organism evidence="3 4">
    <name type="scientific">Scyliorhinus torazame</name>
    <name type="common">Cloudy catshark</name>
    <name type="synonym">Catulus torazame</name>
    <dbReference type="NCBI Taxonomy" id="75743"/>
    <lineage>
        <taxon>Eukaryota</taxon>
        <taxon>Metazoa</taxon>
        <taxon>Chordata</taxon>
        <taxon>Craniata</taxon>
        <taxon>Vertebrata</taxon>
        <taxon>Chondrichthyes</taxon>
        <taxon>Elasmobranchii</taxon>
        <taxon>Galeomorphii</taxon>
        <taxon>Galeoidea</taxon>
        <taxon>Carcharhiniformes</taxon>
        <taxon>Scyliorhinidae</taxon>
        <taxon>Scyliorhinus</taxon>
    </lineage>
</organism>
<name>A0A401QAE1_SCYTO</name>
<proteinExistence type="predicted"/>
<keyword evidence="1" id="KW-1015">Disulfide bond</keyword>
<dbReference type="AlphaFoldDB" id="A0A401QAE1"/>
<dbReference type="InterPro" id="IPR013783">
    <property type="entry name" value="Ig-like_fold"/>
</dbReference>
<dbReference type="EMBL" id="BFAA01023381">
    <property type="protein sequence ID" value="GCB82349.1"/>
    <property type="molecule type" value="Genomic_DNA"/>
</dbReference>
<protein>
    <recommendedName>
        <fullName evidence="2">Ig-like domain-containing protein</fullName>
    </recommendedName>
</protein>
<reference evidence="3 4" key="1">
    <citation type="journal article" date="2018" name="Nat. Ecol. Evol.">
        <title>Shark genomes provide insights into elasmobranch evolution and the origin of vertebrates.</title>
        <authorList>
            <person name="Hara Y"/>
            <person name="Yamaguchi K"/>
            <person name="Onimaru K"/>
            <person name="Kadota M"/>
            <person name="Koyanagi M"/>
            <person name="Keeley SD"/>
            <person name="Tatsumi K"/>
            <person name="Tanaka K"/>
            <person name="Motone F"/>
            <person name="Kageyama Y"/>
            <person name="Nozu R"/>
            <person name="Adachi N"/>
            <person name="Nishimura O"/>
            <person name="Nakagawa R"/>
            <person name="Tanegashima C"/>
            <person name="Kiyatake I"/>
            <person name="Matsumoto R"/>
            <person name="Murakumo K"/>
            <person name="Nishida K"/>
            <person name="Terakita A"/>
            <person name="Kuratani S"/>
            <person name="Sato K"/>
            <person name="Hyodo S Kuraku.S."/>
        </authorList>
    </citation>
    <scope>NUCLEOTIDE SEQUENCE [LARGE SCALE GENOMIC DNA]</scope>
</reference>
<gene>
    <name evidence="3" type="ORF">scyTo_0022653</name>
</gene>
<dbReference type="SUPFAM" id="SSF48726">
    <property type="entry name" value="Immunoglobulin"/>
    <property type="match status" value="2"/>
</dbReference>
<comment type="caution">
    <text evidence="3">The sequence shown here is derived from an EMBL/GenBank/DDBJ whole genome shotgun (WGS) entry which is preliminary data.</text>
</comment>
<dbReference type="PANTHER" id="PTHR47633:SF3">
    <property type="entry name" value="STRIATED MUSCLE PREFERENTIALLY EXPRESSED PROTEIN KINASE"/>
    <property type="match status" value="1"/>
</dbReference>
<dbReference type="InterPro" id="IPR003599">
    <property type="entry name" value="Ig_sub"/>
</dbReference>
<evidence type="ECO:0000313" key="3">
    <source>
        <dbReference type="EMBL" id="GCB82349.1"/>
    </source>
</evidence>
<keyword evidence="4" id="KW-1185">Reference proteome</keyword>
<evidence type="ECO:0000259" key="2">
    <source>
        <dbReference type="PROSITE" id="PS50835"/>
    </source>
</evidence>
<dbReference type="PROSITE" id="PS50835">
    <property type="entry name" value="IG_LIKE"/>
    <property type="match status" value="1"/>
</dbReference>
<dbReference type="STRING" id="75743.A0A401QAE1"/>
<dbReference type="Proteomes" id="UP000288216">
    <property type="component" value="Unassembled WGS sequence"/>
</dbReference>
<dbReference type="InterPro" id="IPR036179">
    <property type="entry name" value="Ig-like_dom_sf"/>
</dbReference>
<dbReference type="InterPro" id="IPR013098">
    <property type="entry name" value="Ig_I-set"/>
</dbReference>
<sequence>SYLEEAPCFIDKPDIVYAVENQSSCVTCTLNYVRADVSWSRNGVELTNKPRVYELSMPDDDQHMLRIVKVGRADVGEIVVTASNDHGGDACRIVLLLAGENDDVVLVESNHLSFVYDDSECSLVILNTAESDSGVYTCTAKNLAGEVSCKAELTILKGKIENDEPMDDEETIMRKMRLLSDYYDVHQEIG</sequence>
<accession>A0A401QAE1</accession>
<dbReference type="Gene3D" id="2.60.40.10">
    <property type="entry name" value="Immunoglobulins"/>
    <property type="match status" value="2"/>
</dbReference>
<feature type="non-terminal residue" evidence="3">
    <location>
        <position position="1"/>
    </location>
</feature>
<feature type="non-terminal residue" evidence="3">
    <location>
        <position position="190"/>
    </location>
</feature>
<dbReference type="Pfam" id="PF07679">
    <property type="entry name" value="I-set"/>
    <property type="match status" value="2"/>
</dbReference>
<dbReference type="OrthoDB" id="2570713at2759"/>
<dbReference type="PANTHER" id="PTHR47633">
    <property type="entry name" value="IMMUNOGLOBULIN"/>
    <property type="match status" value="1"/>
</dbReference>
<dbReference type="SMART" id="SM00409">
    <property type="entry name" value="IG"/>
    <property type="match status" value="1"/>
</dbReference>
<dbReference type="InterPro" id="IPR007110">
    <property type="entry name" value="Ig-like_dom"/>
</dbReference>
<feature type="domain" description="Ig-like" evidence="2">
    <location>
        <begin position="7"/>
        <end position="154"/>
    </location>
</feature>